<gene>
    <name evidence="1" type="ORF">T01_5553</name>
</gene>
<reference evidence="1 2" key="1">
    <citation type="submission" date="2015-01" db="EMBL/GenBank/DDBJ databases">
        <title>Evolution of Trichinella species and genotypes.</title>
        <authorList>
            <person name="Korhonen P.K."/>
            <person name="Edoardo P."/>
            <person name="Giuseppe L.R."/>
            <person name="Gasser R.B."/>
        </authorList>
    </citation>
    <scope>NUCLEOTIDE SEQUENCE [LARGE SCALE GENOMIC DNA]</scope>
    <source>
        <strain evidence="1">ISS3</strain>
    </source>
</reference>
<evidence type="ECO:0000313" key="2">
    <source>
        <dbReference type="Proteomes" id="UP000054776"/>
    </source>
</evidence>
<proteinExistence type="predicted"/>
<dbReference type="EMBL" id="JYDH01001922">
    <property type="protein sequence ID" value="KRY24211.1"/>
    <property type="molecule type" value="Genomic_DNA"/>
</dbReference>
<dbReference type="Proteomes" id="UP000054776">
    <property type="component" value="Unassembled WGS sequence"/>
</dbReference>
<evidence type="ECO:0000313" key="1">
    <source>
        <dbReference type="EMBL" id="KRY24211.1"/>
    </source>
</evidence>
<organism evidence="1 2">
    <name type="scientific">Trichinella spiralis</name>
    <name type="common">Trichina worm</name>
    <dbReference type="NCBI Taxonomy" id="6334"/>
    <lineage>
        <taxon>Eukaryota</taxon>
        <taxon>Metazoa</taxon>
        <taxon>Ecdysozoa</taxon>
        <taxon>Nematoda</taxon>
        <taxon>Enoplea</taxon>
        <taxon>Dorylaimia</taxon>
        <taxon>Trichinellida</taxon>
        <taxon>Trichinellidae</taxon>
        <taxon>Trichinella</taxon>
    </lineage>
</organism>
<dbReference type="InParanoid" id="A0A0V1AJ14"/>
<sequence length="55" mass="6063">MIVVKSCCFTCQSIPALAANCQRSLKLVYDTSRQMSVSICSSTLTPIQQGQHFTH</sequence>
<comment type="caution">
    <text evidence="1">The sequence shown here is derived from an EMBL/GenBank/DDBJ whole genome shotgun (WGS) entry which is preliminary data.</text>
</comment>
<keyword evidence="2" id="KW-1185">Reference proteome</keyword>
<dbReference type="AlphaFoldDB" id="A0A0V1AJ14"/>
<name>A0A0V1AJ14_TRISP</name>
<protein>
    <submittedName>
        <fullName evidence="1">Uncharacterized protein</fullName>
    </submittedName>
</protein>
<accession>A0A0V1AJ14</accession>